<protein>
    <recommendedName>
        <fullName evidence="4">ABC transporter Uup C-terminal domain-containing protein</fullName>
    </recommendedName>
</protein>
<dbReference type="Pfam" id="PF16326">
    <property type="entry name" value="ABC_tran_CTD"/>
    <property type="match status" value="1"/>
</dbReference>
<name>A0A6J4TR31_9ACTN</name>
<dbReference type="InterPro" id="IPR032524">
    <property type="entry name" value="ABC_tran_C"/>
</dbReference>
<accession>A0A6J4TR31</accession>
<proteinExistence type="predicted"/>
<keyword evidence="1" id="KW-0547">Nucleotide-binding</keyword>
<dbReference type="Gene3D" id="1.10.287.380">
    <property type="entry name" value="Valyl-tRNA synthetase, C-terminal domain"/>
    <property type="match status" value="1"/>
</dbReference>
<dbReference type="InterPro" id="IPR037118">
    <property type="entry name" value="Val-tRNA_synth_C_sf"/>
</dbReference>
<organism evidence="5">
    <name type="scientific">uncultured Thermoleophilia bacterium</name>
    <dbReference type="NCBI Taxonomy" id="1497501"/>
    <lineage>
        <taxon>Bacteria</taxon>
        <taxon>Bacillati</taxon>
        <taxon>Actinomycetota</taxon>
        <taxon>Thermoleophilia</taxon>
        <taxon>environmental samples</taxon>
    </lineage>
</organism>
<gene>
    <name evidence="5" type="ORF">AVDCRST_MAG79-828</name>
</gene>
<evidence type="ECO:0000256" key="1">
    <source>
        <dbReference type="ARBA" id="ARBA00022741"/>
    </source>
</evidence>
<evidence type="ECO:0000259" key="4">
    <source>
        <dbReference type="Pfam" id="PF16326"/>
    </source>
</evidence>
<dbReference type="GO" id="GO:0005524">
    <property type="term" value="F:ATP binding"/>
    <property type="evidence" value="ECO:0007669"/>
    <property type="project" value="UniProtKB-KW"/>
</dbReference>
<feature type="region of interest" description="Disordered" evidence="3">
    <location>
        <begin position="1"/>
        <end position="36"/>
    </location>
</feature>
<dbReference type="EMBL" id="CADCWC010000156">
    <property type="protein sequence ID" value="CAA9530103.1"/>
    <property type="molecule type" value="Genomic_DNA"/>
</dbReference>
<evidence type="ECO:0000313" key="5">
    <source>
        <dbReference type="EMBL" id="CAA9530103.1"/>
    </source>
</evidence>
<reference evidence="5" key="1">
    <citation type="submission" date="2020-02" db="EMBL/GenBank/DDBJ databases">
        <authorList>
            <person name="Meier V. D."/>
        </authorList>
    </citation>
    <scope>NUCLEOTIDE SEQUENCE</scope>
    <source>
        <strain evidence="5">AVDCRST_MAG79</strain>
    </source>
</reference>
<evidence type="ECO:0000256" key="3">
    <source>
        <dbReference type="SAM" id="MobiDB-lite"/>
    </source>
</evidence>
<feature type="non-terminal residue" evidence="5">
    <location>
        <position position="1"/>
    </location>
</feature>
<keyword evidence="2" id="KW-0067">ATP-binding</keyword>
<feature type="domain" description="ABC transporter Uup C-terminal" evidence="4">
    <location>
        <begin position="37"/>
        <end position="99"/>
    </location>
</feature>
<dbReference type="AlphaFoldDB" id="A0A6J4TR31"/>
<sequence length="103" mass="10993">PPQPPAPTRGRAATASHGTNGAAERSGAPAKSSGRALRQIAQLETRIGRTEAKVAEVEAELADPAVLSDRERLAGAAERHRLLQEELTWLMEEWESLSETVGA</sequence>
<evidence type="ECO:0000256" key="2">
    <source>
        <dbReference type="ARBA" id="ARBA00022840"/>
    </source>
</evidence>
<dbReference type="GO" id="GO:0003677">
    <property type="term" value="F:DNA binding"/>
    <property type="evidence" value="ECO:0007669"/>
    <property type="project" value="InterPro"/>
</dbReference>